<accession>A0A2I1GWJ8</accession>
<protein>
    <submittedName>
        <fullName evidence="1">Uncharacterized protein</fullName>
    </submittedName>
</protein>
<evidence type="ECO:0000313" key="1">
    <source>
        <dbReference type="EMBL" id="PKY51011.1"/>
    </source>
</evidence>
<reference evidence="1 2" key="1">
    <citation type="submission" date="2015-10" db="EMBL/GenBank/DDBJ databases">
        <title>Genome analyses suggest a sexual origin of heterokaryosis in a supposedly ancient asexual fungus.</title>
        <authorList>
            <person name="Ropars J."/>
            <person name="Sedzielewska K."/>
            <person name="Noel J."/>
            <person name="Charron P."/>
            <person name="Farinelli L."/>
            <person name="Marton T."/>
            <person name="Kruger M."/>
            <person name="Pelin A."/>
            <person name="Brachmann A."/>
            <person name="Corradi N."/>
        </authorList>
    </citation>
    <scope>NUCLEOTIDE SEQUENCE [LARGE SCALE GENOMIC DNA]</scope>
    <source>
        <strain evidence="1 2">A4</strain>
    </source>
</reference>
<dbReference type="Proteomes" id="UP000234323">
    <property type="component" value="Unassembled WGS sequence"/>
</dbReference>
<name>A0A2I1GWJ8_9GLOM</name>
<dbReference type="EMBL" id="LLXI01000954">
    <property type="protein sequence ID" value="PKY51011.1"/>
    <property type="molecule type" value="Genomic_DNA"/>
</dbReference>
<proteinExistence type="predicted"/>
<organism evidence="1 2">
    <name type="scientific">Rhizophagus irregularis</name>
    <dbReference type="NCBI Taxonomy" id="588596"/>
    <lineage>
        <taxon>Eukaryota</taxon>
        <taxon>Fungi</taxon>
        <taxon>Fungi incertae sedis</taxon>
        <taxon>Mucoromycota</taxon>
        <taxon>Glomeromycotina</taxon>
        <taxon>Glomeromycetes</taxon>
        <taxon>Glomerales</taxon>
        <taxon>Glomeraceae</taxon>
        <taxon>Rhizophagus</taxon>
    </lineage>
</organism>
<keyword evidence="2" id="KW-1185">Reference proteome</keyword>
<dbReference type="AlphaFoldDB" id="A0A2I1GWJ8"/>
<comment type="caution">
    <text evidence="1">The sequence shown here is derived from an EMBL/GenBank/DDBJ whole genome shotgun (WGS) entry which is preliminary data.</text>
</comment>
<dbReference type="VEuPathDB" id="FungiDB:RhiirFUN_003707"/>
<dbReference type="VEuPathDB" id="FungiDB:FUN_021809"/>
<evidence type="ECO:0000313" key="2">
    <source>
        <dbReference type="Proteomes" id="UP000234323"/>
    </source>
</evidence>
<gene>
    <name evidence="1" type="ORF">RhiirA4_467810</name>
</gene>
<sequence length="204" mass="23489">MNLENSENFKVSEVEVYSNWNSAIKCVESLLQQEILPFSLNYDQAGSSIDTENSYFIKSDPSTCENNSEQINAQALSKQELFLMQCDKDRDRKRNQPRKGIWTKDSNKLSCPRALYAVKYFNTITREPGSVHVYFKNQMNAKHTLKTNPQIIQWVSLLVEMGHSIEEIMRFWLHLELISIEALKLISIEALKPPAKPKGFLNSA</sequence>